<evidence type="ECO:0000256" key="2">
    <source>
        <dbReference type="ARBA" id="ARBA00022643"/>
    </source>
</evidence>
<dbReference type="NCBIfam" id="TIGR03571">
    <property type="entry name" value="lucif_BA3436"/>
    <property type="match status" value="1"/>
</dbReference>
<dbReference type="InterPro" id="IPR011251">
    <property type="entry name" value="Luciferase-like_dom"/>
</dbReference>
<accession>A0A1I4B8N5</accession>
<proteinExistence type="predicted"/>
<dbReference type="EMBL" id="FOSH01000018">
    <property type="protein sequence ID" value="SFK65155.1"/>
    <property type="molecule type" value="Genomic_DNA"/>
</dbReference>
<keyword evidence="3" id="KW-0560">Oxidoreductase</keyword>
<evidence type="ECO:0000313" key="7">
    <source>
        <dbReference type="Proteomes" id="UP000198924"/>
    </source>
</evidence>
<name>A0A1I4B8N5_9GAMM</name>
<dbReference type="Pfam" id="PF00296">
    <property type="entry name" value="Bac_luciferase"/>
    <property type="match status" value="1"/>
</dbReference>
<dbReference type="GO" id="GO:0004497">
    <property type="term" value="F:monooxygenase activity"/>
    <property type="evidence" value="ECO:0007669"/>
    <property type="project" value="UniProtKB-KW"/>
</dbReference>
<reference evidence="7" key="1">
    <citation type="submission" date="2016-10" db="EMBL/GenBank/DDBJ databases">
        <authorList>
            <person name="Varghese N."/>
            <person name="Submissions S."/>
        </authorList>
    </citation>
    <scope>NUCLEOTIDE SEQUENCE [LARGE SCALE GENOMIC DNA]</scope>
    <source>
        <strain evidence="7">DSM 11578</strain>
    </source>
</reference>
<dbReference type="InterPro" id="IPR036661">
    <property type="entry name" value="Luciferase-like_sf"/>
</dbReference>
<gene>
    <name evidence="6" type="ORF">SAMN04488079_1184</name>
</gene>
<evidence type="ECO:0000259" key="5">
    <source>
        <dbReference type="Pfam" id="PF00296"/>
    </source>
</evidence>
<dbReference type="RefSeq" id="WP_091715446.1">
    <property type="nucleotide sequence ID" value="NZ_FOSH01000018.1"/>
</dbReference>
<keyword evidence="1" id="KW-0285">Flavoprotein</keyword>
<keyword evidence="4" id="KW-0503">Monooxygenase</keyword>
<organism evidence="6 7">
    <name type="scientific">Methylophaga sulfidovorans</name>
    <dbReference type="NCBI Taxonomy" id="45496"/>
    <lineage>
        <taxon>Bacteria</taxon>
        <taxon>Pseudomonadati</taxon>
        <taxon>Pseudomonadota</taxon>
        <taxon>Gammaproteobacteria</taxon>
        <taxon>Thiotrichales</taxon>
        <taxon>Piscirickettsiaceae</taxon>
        <taxon>Methylophaga</taxon>
    </lineage>
</organism>
<sequence length="313" mass="35009">MTHQYNIGYNTLFSQGRLSIGLTFPLEAYQGDSPTMENQETLAQLAENLGFSALWFRDVPLRDPTFGDVGHIYDPIAYMGWMAAQTQHIALVTGSLILPLRHPIHVAKSLASVNALSNGRVVAGIASGDRAIEFPAFGVNRDQREQLFREHFTTLKKLLYNDFPHYDNHYGALAGEADSLPKPDTMIPLLVTGHSQQSLEWIAEQADGWITYPRQLPHHEKFVTGWHQTVSGVDQGFKPFAQSLYVDLTEDGNATPTPIHLGIRTGRKALVDYLQQLKIFGVNHVAINLKYGKRPANEVMQELGEMVLPHIQQ</sequence>
<dbReference type="Gene3D" id="3.20.20.30">
    <property type="entry name" value="Luciferase-like domain"/>
    <property type="match status" value="1"/>
</dbReference>
<keyword evidence="7" id="KW-1185">Reference proteome</keyword>
<dbReference type="PANTHER" id="PTHR30011:SF16">
    <property type="entry name" value="C2H2 FINGER DOMAIN TRANSCRIPTION FACTOR (EUROFUNG)-RELATED"/>
    <property type="match status" value="1"/>
</dbReference>
<dbReference type="OrthoDB" id="7903015at2"/>
<dbReference type="STRING" id="45496.SAMN04488079_1184"/>
<protein>
    <submittedName>
        <fullName evidence="6">Luciferase-type oxidoreductase, BA3436 family</fullName>
    </submittedName>
</protein>
<dbReference type="PANTHER" id="PTHR30011">
    <property type="entry name" value="ALKANESULFONATE MONOOXYGENASE-RELATED"/>
    <property type="match status" value="1"/>
</dbReference>
<dbReference type="Proteomes" id="UP000198924">
    <property type="component" value="Unassembled WGS sequence"/>
</dbReference>
<dbReference type="SUPFAM" id="SSF51679">
    <property type="entry name" value="Bacterial luciferase-like"/>
    <property type="match status" value="1"/>
</dbReference>
<dbReference type="GO" id="GO:0016705">
    <property type="term" value="F:oxidoreductase activity, acting on paired donors, with incorporation or reduction of molecular oxygen"/>
    <property type="evidence" value="ECO:0007669"/>
    <property type="project" value="InterPro"/>
</dbReference>
<feature type="domain" description="Luciferase-like" evidence="5">
    <location>
        <begin position="30"/>
        <end position="223"/>
    </location>
</feature>
<evidence type="ECO:0000256" key="1">
    <source>
        <dbReference type="ARBA" id="ARBA00022630"/>
    </source>
</evidence>
<evidence type="ECO:0000256" key="3">
    <source>
        <dbReference type="ARBA" id="ARBA00023002"/>
    </source>
</evidence>
<dbReference type="AlphaFoldDB" id="A0A1I4B8N5"/>
<dbReference type="InterPro" id="IPR020020">
    <property type="entry name" value="Luciferase-type_oxidoreductase"/>
</dbReference>
<dbReference type="InterPro" id="IPR051260">
    <property type="entry name" value="Diverse_substr_monoxygenases"/>
</dbReference>
<evidence type="ECO:0000256" key="4">
    <source>
        <dbReference type="ARBA" id="ARBA00023033"/>
    </source>
</evidence>
<keyword evidence="2" id="KW-0288">FMN</keyword>
<evidence type="ECO:0000313" key="6">
    <source>
        <dbReference type="EMBL" id="SFK65155.1"/>
    </source>
</evidence>